<evidence type="ECO:0000259" key="8">
    <source>
        <dbReference type="Pfam" id="PF18158"/>
    </source>
</evidence>
<dbReference type="InterPro" id="IPR006091">
    <property type="entry name" value="Acyl-CoA_Oxase/DH_mid-dom"/>
</dbReference>
<dbReference type="HOGENOM" id="CLU_016513_0_0_6"/>
<dbReference type="Pfam" id="PF18158">
    <property type="entry name" value="AidB_N"/>
    <property type="match status" value="1"/>
</dbReference>
<dbReference type="eggNOG" id="COG1960">
    <property type="taxonomic scope" value="Bacteria"/>
</dbReference>
<dbReference type="EMBL" id="CP000453">
    <property type="protein sequence ID" value="ABI57065.1"/>
    <property type="molecule type" value="Genomic_DNA"/>
</dbReference>
<dbReference type="InterPro" id="IPR009100">
    <property type="entry name" value="AcylCoA_DH/oxidase_NM_dom_sf"/>
</dbReference>
<keyword evidence="3 5" id="KW-0285">Flavoprotein</keyword>
<reference evidence="10" key="1">
    <citation type="submission" date="2006-08" db="EMBL/GenBank/DDBJ databases">
        <title>Complete sequence of Alkalilimnicola ehrilichei MLHE-1.</title>
        <authorList>
            <person name="Copeland A."/>
            <person name="Lucas S."/>
            <person name="Lapidus A."/>
            <person name="Barry K."/>
            <person name="Detter J.C."/>
            <person name="Glavina del Rio T."/>
            <person name="Hammon N."/>
            <person name="Israni S."/>
            <person name="Dalin E."/>
            <person name="Tice H."/>
            <person name="Pitluck S."/>
            <person name="Sims D."/>
            <person name="Brettin T."/>
            <person name="Bruce D."/>
            <person name="Han C."/>
            <person name="Tapia R."/>
            <person name="Gilna P."/>
            <person name="Schmutz J."/>
            <person name="Larimer F."/>
            <person name="Land M."/>
            <person name="Hauser L."/>
            <person name="Kyrpides N."/>
            <person name="Mikhailova N."/>
            <person name="Oremland R.S."/>
            <person name="Hoeft S.E."/>
            <person name="Switzer-Blum J."/>
            <person name="Kulp T."/>
            <person name="King G."/>
            <person name="Tabita R."/>
            <person name="Witte B."/>
            <person name="Santini J.M."/>
            <person name="Basu P."/>
            <person name="Hollibaugh J.T."/>
            <person name="Xie G."/>
            <person name="Stolz J.F."/>
            <person name="Richardson P."/>
        </authorList>
    </citation>
    <scope>NUCLEOTIDE SEQUENCE [LARGE SCALE GENOMIC DNA]</scope>
    <source>
        <strain evidence="10">ATCC BAA-1101 / DSM 17681 / MLHE-1</strain>
    </source>
</reference>
<comment type="similarity">
    <text evidence="2 5">Belongs to the acyl-CoA dehydrogenase family.</text>
</comment>
<comment type="cofactor">
    <cofactor evidence="1 5">
        <name>FAD</name>
        <dbReference type="ChEBI" id="CHEBI:57692"/>
    </cofactor>
</comment>
<dbReference type="PROSITE" id="PS00073">
    <property type="entry name" value="ACYL_COA_DH_2"/>
    <property type="match status" value="1"/>
</dbReference>
<dbReference type="Proteomes" id="UP000001962">
    <property type="component" value="Chromosome"/>
</dbReference>
<evidence type="ECO:0000259" key="7">
    <source>
        <dbReference type="Pfam" id="PF02770"/>
    </source>
</evidence>
<dbReference type="AlphaFoldDB" id="Q0A7X2"/>
<dbReference type="Gene3D" id="1.20.140.10">
    <property type="entry name" value="Butyryl-CoA Dehydrogenase, subunit A, domain 3"/>
    <property type="match status" value="1"/>
</dbReference>
<feature type="domain" description="Adaptive response protein AidB N-terminal" evidence="8">
    <location>
        <begin position="22"/>
        <end position="177"/>
    </location>
</feature>
<dbReference type="KEGG" id="aeh:Mlg_1719"/>
<name>Q0A7X2_ALKEH</name>
<feature type="domain" description="Acyl-CoA oxidase/dehydrogenase middle" evidence="7">
    <location>
        <begin position="191"/>
        <end position="287"/>
    </location>
</feature>
<dbReference type="InterPro" id="IPR036250">
    <property type="entry name" value="AcylCo_DH-like_C"/>
</dbReference>
<keyword evidence="5" id="KW-0560">Oxidoreductase</keyword>
<dbReference type="SUPFAM" id="SSF56645">
    <property type="entry name" value="Acyl-CoA dehydrogenase NM domain-like"/>
    <property type="match status" value="1"/>
</dbReference>
<protein>
    <submittedName>
        <fullName evidence="9">Acyl-CoA dehydrogenase domain protein</fullName>
    </submittedName>
</protein>
<dbReference type="RefSeq" id="WP_011629459.1">
    <property type="nucleotide sequence ID" value="NC_008340.1"/>
</dbReference>
<evidence type="ECO:0000313" key="10">
    <source>
        <dbReference type="Proteomes" id="UP000001962"/>
    </source>
</evidence>
<organism evidence="9 10">
    <name type="scientific">Alkalilimnicola ehrlichii (strain ATCC BAA-1101 / DSM 17681 / MLHE-1)</name>
    <dbReference type="NCBI Taxonomy" id="187272"/>
    <lineage>
        <taxon>Bacteria</taxon>
        <taxon>Pseudomonadati</taxon>
        <taxon>Pseudomonadota</taxon>
        <taxon>Gammaproteobacteria</taxon>
        <taxon>Chromatiales</taxon>
        <taxon>Ectothiorhodospiraceae</taxon>
        <taxon>Alkalilimnicola</taxon>
    </lineage>
</organism>
<dbReference type="GO" id="GO:0003995">
    <property type="term" value="F:acyl-CoA dehydrogenase activity"/>
    <property type="evidence" value="ECO:0007669"/>
    <property type="project" value="InterPro"/>
</dbReference>
<dbReference type="InterPro" id="IPR052904">
    <property type="entry name" value="Acyl-CoA_dehydrogenase-like"/>
</dbReference>
<dbReference type="NCBIfam" id="NF008594">
    <property type="entry name" value="PRK11561.1"/>
    <property type="match status" value="1"/>
</dbReference>
<dbReference type="SUPFAM" id="SSF47203">
    <property type="entry name" value="Acyl-CoA dehydrogenase C-terminal domain-like"/>
    <property type="match status" value="1"/>
</dbReference>
<dbReference type="Gene3D" id="2.40.110.20">
    <property type="match status" value="1"/>
</dbReference>
<evidence type="ECO:0000256" key="1">
    <source>
        <dbReference type="ARBA" id="ARBA00001974"/>
    </source>
</evidence>
<gene>
    <name evidence="9" type="ordered locus">Mlg_1719</name>
</gene>
<dbReference type="InterPro" id="IPR009075">
    <property type="entry name" value="AcylCo_DH/oxidase_C"/>
</dbReference>
<evidence type="ECO:0000256" key="2">
    <source>
        <dbReference type="ARBA" id="ARBA00009347"/>
    </source>
</evidence>
<dbReference type="InterPro" id="IPR006089">
    <property type="entry name" value="Acyl-CoA_DH_CS"/>
</dbReference>
<proteinExistence type="inferred from homology"/>
<keyword evidence="10" id="KW-1185">Reference proteome</keyword>
<evidence type="ECO:0000313" key="9">
    <source>
        <dbReference type="EMBL" id="ABI57065.1"/>
    </source>
</evidence>
<dbReference type="PANTHER" id="PTHR42707:SF3">
    <property type="entry name" value="ACYL-COA DEHYDROGENASE AIDB-RELATED"/>
    <property type="match status" value="1"/>
</dbReference>
<keyword evidence="4 5" id="KW-0274">FAD</keyword>
<dbReference type="PANTHER" id="PTHR42707">
    <property type="entry name" value="ACYL-COA DEHYDROGENASE"/>
    <property type="match status" value="1"/>
</dbReference>
<evidence type="ECO:0000259" key="6">
    <source>
        <dbReference type="Pfam" id="PF00441"/>
    </source>
</evidence>
<sequence length="559" mass="61352">MTTIRRDTPGERWLAETHRVENQPPPLQAYNLYRQDAALREGVHRYRAGWAEAGLVRQGAWAGRPEVIELGFQANEQPPRLHTHDRFGHRVDEVRYHPAYHRLMRRALTQGLHAAPWRNPGPGAHVARAARYYLQAQVEAGHGCPVTMTFAAVPALRRQPDLAASWLDKLLALDYDPRNCPVAAKKAVTIGMAMTEKQGGSDVRANTTRAYPLGTPGPGEAYELVGHKYFVSAPMSDAFLVLAQTDAGLSCFLLPRWRPDGGRNPLQIQQLKRKMGNVANASSETELRGALAWMVGEPGRGVRTIIDMVAMTRYDCTIGSAAGLRQAAVQALHHCRHRRAFGGRLVDQPLMANLLADLALESEAALQVALRLAGALDRPDAPREQALFRLATPVAKYWVCKRTPGHAYEAMEAIGGSGVMEDCILPRLFRESPINAIWEGSGNIQCLDVLRAVEKAPDTLDAFLDELERARGADRRYDAHLDRLRQALPPRADAAYRARALVDDMATALQAALLLRHSDPALADAYCAGRLAATGAHHYGTLPDGVDCAAIIRRATPAV</sequence>
<dbReference type="Pfam" id="PF00441">
    <property type="entry name" value="Acyl-CoA_dh_1"/>
    <property type="match status" value="1"/>
</dbReference>
<feature type="domain" description="Acyl-CoA dehydrogenase/oxidase C-terminal" evidence="6">
    <location>
        <begin position="299"/>
        <end position="453"/>
    </location>
</feature>
<evidence type="ECO:0000256" key="3">
    <source>
        <dbReference type="ARBA" id="ARBA00022630"/>
    </source>
</evidence>
<evidence type="ECO:0000256" key="5">
    <source>
        <dbReference type="RuleBase" id="RU362125"/>
    </source>
</evidence>
<dbReference type="Gene3D" id="6.10.250.600">
    <property type="match status" value="1"/>
</dbReference>
<dbReference type="InterPro" id="IPR041504">
    <property type="entry name" value="AidB_N"/>
</dbReference>
<accession>Q0A7X2</accession>
<dbReference type="Pfam" id="PF02770">
    <property type="entry name" value="Acyl-CoA_dh_M"/>
    <property type="match status" value="1"/>
</dbReference>
<evidence type="ECO:0000256" key="4">
    <source>
        <dbReference type="ARBA" id="ARBA00022827"/>
    </source>
</evidence>
<dbReference type="OrthoDB" id="9771038at2"/>